<accession>A0A2U2X0X4</accession>
<dbReference type="OrthoDB" id="9796110at2"/>
<evidence type="ECO:0000256" key="2">
    <source>
        <dbReference type="RuleBase" id="RU003749"/>
    </source>
</evidence>
<name>A0A2U2X0X4_9FLAO</name>
<dbReference type="PANTHER" id="PTHR33495">
    <property type="entry name" value="ANTI-SIGMA FACTOR ANTAGONIST TM_1081-RELATED-RELATED"/>
    <property type="match status" value="1"/>
</dbReference>
<sequence length="112" mass="12243">MNFKVLNKADYSIISSAVDKLNLSNASELKSTILEINKANVSNIIIDLKATSYCDSSGLSALLSANRLCKNSNGQFILTGLNANVKKMIEIAQLHRVLSITETLEEAEQEIQ</sequence>
<evidence type="ECO:0000313" key="5">
    <source>
        <dbReference type="Proteomes" id="UP000245370"/>
    </source>
</evidence>
<dbReference type="InterPro" id="IPR036513">
    <property type="entry name" value="STAS_dom_sf"/>
</dbReference>
<proteinExistence type="inferred from homology"/>
<dbReference type="Pfam" id="PF01740">
    <property type="entry name" value="STAS"/>
    <property type="match status" value="1"/>
</dbReference>
<dbReference type="NCBIfam" id="TIGR00377">
    <property type="entry name" value="ant_ant_sig"/>
    <property type="match status" value="1"/>
</dbReference>
<dbReference type="GO" id="GO:0043856">
    <property type="term" value="F:anti-sigma factor antagonist activity"/>
    <property type="evidence" value="ECO:0007669"/>
    <property type="project" value="InterPro"/>
</dbReference>
<dbReference type="InterPro" id="IPR002645">
    <property type="entry name" value="STAS_dom"/>
</dbReference>
<dbReference type="PROSITE" id="PS50801">
    <property type="entry name" value="STAS"/>
    <property type="match status" value="1"/>
</dbReference>
<dbReference type="CDD" id="cd07043">
    <property type="entry name" value="STAS_anti-anti-sigma_factors"/>
    <property type="match status" value="1"/>
</dbReference>
<gene>
    <name evidence="4" type="ORF">DIT68_14955</name>
</gene>
<evidence type="ECO:0000256" key="1">
    <source>
        <dbReference type="ARBA" id="ARBA00009013"/>
    </source>
</evidence>
<evidence type="ECO:0000313" key="4">
    <source>
        <dbReference type="EMBL" id="PWH81431.1"/>
    </source>
</evidence>
<dbReference type="AlphaFoldDB" id="A0A2U2X0X4"/>
<reference evidence="4 5" key="2">
    <citation type="submission" date="2018-05" db="EMBL/GenBank/DDBJ databases">
        <authorList>
            <person name="Lanie J.A."/>
            <person name="Ng W.-L."/>
            <person name="Kazmierczak K.M."/>
            <person name="Andrzejewski T.M."/>
            <person name="Davidsen T.M."/>
            <person name="Wayne K.J."/>
            <person name="Tettelin H."/>
            <person name="Glass J.I."/>
            <person name="Rusch D."/>
            <person name="Podicherti R."/>
            <person name="Tsui H.-C.T."/>
            <person name="Winkler M.E."/>
        </authorList>
    </citation>
    <scope>NUCLEOTIDE SEQUENCE [LARGE SCALE GENOMIC DNA]</scope>
    <source>
        <strain evidence="4 5">C305</strain>
    </source>
</reference>
<keyword evidence="5" id="KW-1185">Reference proteome</keyword>
<dbReference type="InterPro" id="IPR003658">
    <property type="entry name" value="Anti-sigma_ant"/>
</dbReference>
<dbReference type="PANTHER" id="PTHR33495:SF2">
    <property type="entry name" value="ANTI-SIGMA FACTOR ANTAGONIST TM_1081-RELATED"/>
    <property type="match status" value="1"/>
</dbReference>
<feature type="domain" description="STAS" evidence="3">
    <location>
        <begin position="21"/>
        <end position="111"/>
    </location>
</feature>
<comment type="similarity">
    <text evidence="1 2">Belongs to the anti-sigma-factor antagonist family.</text>
</comment>
<organism evidence="4 5">
    <name type="scientific">Brumimicrobium oceani</name>
    <dbReference type="NCBI Taxonomy" id="2100725"/>
    <lineage>
        <taxon>Bacteria</taxon>
        <taxon>Pseudomonadati</taxon>
        <taxon>Bacteroidota</taxon>
        <taxon>Flavobacteriia</taxon>
        <taxon>Flavobacteriales</taxon>
        <taxon>Crocinitomicaceae</taxon>
        <taxon>Brumimicrobium</taxon>
    </lineage>
</organism>
<protein>
    <recommendedName>
        <fullName evidence="2">Anti-sigma factor antagonist</fullName>
    </recommendedName>
</protein>
<evidence type="ECO:0000259" key="3">
    <source>
        <dbReference type="PROSITE" id="PS50801"/>
    </source>
</evidence>
<dbReference type="RefSeq" id="WP_109360631.1">
    <property type="nucleotide sequence ID" value="NZ_QFRJ01000017.1"/>
</dbReference>
<dbReference type="SUPFAM" id="SSF52091">
    <property type="entry name" value="SpoIIaa-like"/>
    <property type="match status" value="1"/>
</dbReference>
<dbReference type="Gene3D" id="3.30.750.24">
    <property type="entry name" value="STAS domain"/>
    <property type="match status" value="1"/>
</dbReference>
<dbReference type="EMBL" id="QFRJ01000017">
    <property type="protein sequence ID" value="PWH81431.1"/>
    <property type="molecule type" value="Genomic_DNA"/>
</dbReference>
<reference evidence="4 5" key="1">
    <citation type="submission" date="2018-05" db="EMBL/GenBank/DDBJ databases">
        <title>Brumimicrobium oceani sp. nov., isolated from coastal sediment.</title>
        <authorList>
            <person name="Kou Y."/>
        </authorList>
    </citation>
    <scope>NUCLEOTIDE SEQUENCE [LARGE SCALE GENOMIC DNA]</scope>
    <source>
        <strain evidence="4 5">C305</strain>
    </source>
</reference>
<comment type="caution">
    <text evidence="4">The sequence shown here is derived from an EMBL/GenBank/DDBJ whole genome shotgun (WGS) entry which is preliminary data.</text>
</comment>
<dbReference type="Proteomes" id="UP000245370">
    <property type="component" value="Unassembled WGS sequence"/>
</dbReference>